<dbReference type="OrthoDB" id="1939491at2759"/>
<dbReference type="InterPro" id="IPR021109">
    <property type="entry name" value="Peptidase_aspartic_dom_sf"/>
</dbReference>
<reference evidence="1 2" key="1">
    <citation type="submission" date="2015-01" db="EMBL/GenBank/DDBJ databases">
        <title>Genome of allotetraploid Gossypium barbadense reveals genomic plasticity and fiber elongation in cotton evolution.</title>
        <authorList>
            <person name="Chen X."/>
            <person name="Liu X."/>
            <person name="Zhao B."/>
            <person name="Zheng H."/>
            <person name="Hu Y."/>
            <person name="Lu G."/>
            <person name="Yang C."/>
            <person name="Chen J."/>
            <person name="Shan C."/>
            <person name="Zhang L."/>
            <person name="Zhou Y."/>
            <person name="Wang L."/>
            <person name="Guo W."/>
            <person name="Bai Y."/>
            <person name="Ruan J."/>
            <person name="Shangguan X."/>
            <person name="Mao Y."/>
            <person name="Jiang J."/>
            <person name="Zhu Y."/>
            <person name="Lei J."/>
            <person name="Kang H."/>
            <person name="Chen S."/>
            <person name="He X."/>
            <person name="Wang R."/>
            <person name="Wang Y."/>
            <person name="Chen J."/>
            <person name="Wang L."/>
            <person name="Yu S."/>
            <person name="Wang B."/>
            <person name="Wei J."/>
            <person name="Song S."/>
            <person name="Lu X."/>
            <person name="Gao Z."/>
            <person name="Gu W."/>
            <person name="Deng X."/>
            <person name="Ma D."/>
            <person name="Wang S."/>
            <person name="Liang W."/>
            <person name="Fang L."/>
            <person name="Cai C."/>
            <person name="Zhu X."/>
            <person name="Zhou B."/>
            <person name="Zhang Y."/>
            <person name="Chen Z."/>
            <person name="Xu S."/>
            <person name="Zhu R."/>
            <person name="Wang S."/>
            <person name="Zhang T."/>
            <person name="Zhao G."/>
        </authorList>
    </citation>
    <scope>NUCLEOTIDE SEQUENCE [LARGE SCALE GENOMIC DNA]</scope>
    <source>
        <strain evidence="2">cv. Xinhai21</strain>
        <tissue evidence="1">Leaf</tissue>
    </source>
</reference>
<evidence type="ECO:0000313" key="1">
    <source>
        <dbReference type="EMBL" id="PPS06518.1"/>
    </source>
</evidence>
<gene>
    <name evidence="1" type="ORF">GOBAR_AA14139</name>
</gene>
<dbReference type="GO" id="GO:0006508">
    <property type="term" value="P:proteolysis"/>
    <property type="evidence" value="ECO:0007669"/>
    <property type="project" value="InterPro"/>
</dbReference>
<proteinExistence type="predicted"/>
<dbReference type="GO" id="GO:0004190">
    <property type="term" value="F:aspartic-type endopeptidase activity"/>
    <property type="evidence" value="ECO:0007669"/>
    <property type="project" value="InterPro"/>
</dbReference>
<dbReference type="PANTHER" id="PTHR12917">
    <property type="entry name" value="ASPARTYL PROTEASE DDI-RELATED"/>
    <property type="match status" value="1"/>
</dbReference>
<protein>
    <recommendedName>
        <fullName evidence="3">Peptidase A2 domain-containing protein</fullName>
    </recommendedName>
</protein>
<dbReference type="SUPFAM" id="SSF50630">
    <property type="entry name" value="Acid proteases"/>
    <property type="match status" value="1"/>
</dbReference>
<dbReference type="AlphaFoldDB" id="A0A2P5XT39"/>
<dbReference type="Proteomes" id="UP000239757">
    <property type="component" value="Unassembled WGS sequence"/>
</dbReference>
<dbReference type="InterPro" id="IPR001969">
    <property type="entry name" value="Aspartic_peptidase_AS"/>
</dbReference>
<sequence>MEGRTSGVGSMVLIPNKRNSREGLVFVDINITGQKRSALIDTGASDLFISEKTTKKLDLSIRKSNKKINTVNSEEAPTVGVAHNVELQIGEWKGKKDFEVIHLDDYDYVLGLNFLDKIQTVLFPWADKIYIVIGPSSKIVVPIHRDMKVGTKVLSSIQLVEDVLYGGSINSTEQNVTKAPFGKVSGA</sequence>
<dbReference type="Gene3D" id="2.40.70.10">
    <property type="entry name" value="Acid Proteases"/>
    <property type="match status" value="1"/>
</dbReference>
<dbReference type="PROSITE" id="PS00141">
    <property type="entry name" value="ASP_PROTEASE"/>
    <property type="match status" value="1"/>
</dbReference>
<dbReference type="PANTHER" id="PTHR12917:SF18">
    <property type="entry name" value="DNA DAMAGE-INDUCIBLE PROTEIN 1-LIKE"/>
    <property type="match status" value="1"/>
</dbReference>
<evidence type="ECO:0008006" key="3">
    <source>
        <dbReference type="Google" id="ProtNLM"/>
    </source>
</evidence>
<name>A0A2P5XT39_GOSBA</name>
<accession>A0A2P5XT39</accession>
<organism evidence="1 2">
    <name type="scientific">Gossypium barbadense</name>
    <name type="common">Sea Island cotton</name>
    <name type="synonym">Hibiscus barbadensis</name>
    <dbReference type="NCBI Taxonomy" id="3634"/>
    <lineage>
        <taxon>Eukaryota</taxon>
        <taxon>Viridiplantae</taxon>
        <taxon>Streptophyta</taxon>
        <taxon>Embryophyta</taxon>
        <taxon>Tracheophyta</taxon>
        <taxon>Spermatophyta</taxon>
        <taxon>Magnoliopsida</taxon>
        <taxon>eudicotyledons</taxon>
        <taxon>Gunneridae</taxon>
        <taxon>Pentapetalae</taxon>
        <taxon>rosids</taxon>
        <taxon>malvids</taxon>
        <taxon>Malvales</taxon>
        <taxon>Malvaceae</taxon>
        <taxon>Malvoideae</taxon>
        <taxon>Gossypium</taxon>
    </lineage>
</organism>
<dbReference type="Pfam" id="PF13975">
    <property type="entry name" value="gag-asp_proteas"/>
    <property type="match status" value="1"/>
</dbReference>
<dbReference type="CDD" id="cd00303">
    <property type="entry name" value="retropepsin_like"/>
    <property type="match status" value="1"/>
</dbReference>
<dbReference type="EMBL" id="KZ664272">
    <property type="protein sequence ID" value="PPS06518.1"/>
    <property type="molecule type" value="Genomic_DNA"/>
</dbReference>
<evidence type="ECO:0000313" key="2">
    <source>
        <dbReference type="Proteomes" id="UP000239757"/>
    </source>
</evidence>